<evidence type="ECO:0000313" key="7">
    <source>
        <dbReference type="EMBL" id="MFC0529796.1"/>
    </source>
</evidence>
<evidence type="ECO:0000256" key="5">
    <source>
        <dbReference type="PROSITE-ProRule" id="PRU01240"/>
    </source>
</evidence>
<dbReference type="RefSeq" id="WP_377252858.1">
    <property type="nucleotide sequence ID" value="NZ_JBHLUH010000039.1"/>
</dbReference>
<evidence type="ECO:0000313" key="8">
    <source>
        <dbReference type="Proteomes" id="UP001589867"/>
    </source>
</evidence>
<dbReference type="Proteomes" id="UP001589867">
    <property type="component" value="Unassembled WGS sequence"/>
</dbReference>
<evidence type="ECO:0000256" key="4">
    <source>
        <dbReference type="ARBA" id="ARBA00022825"/>
    </source>
</evidence>
<name>A0ABV6M539_9ACTN</name>
<reference evidence="7 8" key="1">
    <citation type="submission" date="2024-09" db="EMBL/GenBank/DDBJ databases">
        <authorList>
            <person name="Sun Q."/>
            <person name="Mori K."/>
        </authorList>
    </citation>
    <scope>NUCLEOTIDE SEQUENCE [LARGE SCALE GENOMIC DNA]</scope>
    <source>
        <strain evidence="7 8">TBRC 3947</strain>
    </source>
</reference>
<dbReference type="PANTHER" id="PTHR43806">
    <property type="entry name" value="PEPTIDASE S8"/>
    <property type="match status" value="1"/>
</dbReference>
<keyword evidence="2 5" id="KW-0645">Protease</keyword>
<feature type="active site" description="Charge relay system" evidence="5">
    <location>
        <position position="236"/>
    </location>
</feature>
<dbReference type="EMBL" id="JBHLUH010000039">
    <property type="protein sequence ID" value="MFC0529796.1"/>
    <property type="molecule type" value="Genomic_DNA"/>
</dbReference>
<accession>A0ABV6M539</accession>
<dbReference type="PANTHER" id="PTHR43806:SF11">
    <property type="entry name" value="CEREVISIN-RELATED"/>
    <property type="match status" value="1"/>
</dbReference>
<gene>
    <name evidence="7" type="ORF">ACFFIA_19235</name>
</gene>
<proteinExistence type="inferred from homology"/>
<evidence type="ECO:0000259" key="6">
    <source>
        <dbReference type="Pfam" id="PF00082"/>
    </source>
</evidence>
<comment type="caution">
    <text evidence="7">The sequence shown here is derived from an EMBL/GenBank/DDBJ whole genome shotgun (WGS) entry which is preliminary data.</text>
</comment>
<dbReference type="SUPFAM" id="SSF52743">
    <property type="entry name" value="Subtilisin-like"/>
    <property type="match status" value="1"/>
</dbReference>
<sequence length="277" mass="29491">MNVPARQVIKFAHVSSGASFNAARIAAPRLPSREWAWGGSAGAGVRVCVIDSGVDPTHPMVGGEVGLWAVEASEGNARYQVEPDDAGDLAGHGTACAGIIRTLAPACELTSVRVLGRSLRGNGEALLVALEWAIDQGFDLVNLSLSTRQAAYKEWLHDLADAAYHRGVTLVSSAHNSPVTSYPWRFPSVISVGSHSTADPWFLEANPTPPVDFFAYGVGVRVAWSGGGTRMVSGNSFATPHVTGLCALVRQRHPHVRTGELRHLLRSIADNLVEEKT</sequence>
<evidence type="ECO:0000256" key="2">
    <source>
        <dbReference type="ARBA" id="ARBA00022670"/>
    </source>
</evidence>
<evidence type="ECO:0000256" key="3">
    <source>
        <dbReference type="ARBA" id="ARBA00022801"/>
    </source>
</evidence>
<dbReference type="InterPro" id="IPR023827">
    <property type="entry name" value="Peptidase_S8_Asp-AS"/>
</dbReference>
<protein>
    <submittedName>
        <fullName evidence="7">S8 family serine peptidase</fullName>
    </submittedName>
</protein>
<comment type="similarity">
    <text evidence="1 5">Belongs to the peptidase S8 family.</text>
</comment>
<keyword evidence="8" id="KW-1185">Reference proteome</keyword>
<dbReference type="PRINTS" id="PR00723">
    <property type="entry name" value="SUBTILISIN"/>
</dbReference>
<dbReference type="InterPro" id="IPR000209">
    <property type="entry name" value="Peptidase_S8/S53_dom"/>
</dbReference>
<dbReference type="Pfam" id="PF00082">
    <property type="entry name" value="Peptidase_S8"/>
    <property type="match status" value="1"/>
</dbReference>
<dbReference type="InterPro" id="IPR015500">
    <property type="entry name" value="Peptidase_S8_subtilisin-rel"/>
</dbReference>
<evidence type="ECO:0000256" key="1">
    <source>
        <dbReference type="ARBA" id="ARBA00011073"/>
    </source>
</evidence>
<dbReference type="InterPro" id="IPR036852">
    <property type="entry name" value="Peptidase_S8/S53_dom_sf"/>
</dbReference>
<feature type="active site" description="Charge relay system" evidence="5">
    <location>
        <position position="51"/>
    </location>
</feature>
<feature type="active site" description="Charge relay system" evidence="5">
    <location>
        <position position="92"/>
    </location>
</feature>
<dbReference type="Gene3D" id="3.40.50.200">
    <property type="entry name" value="Peptidase S8/S53 domain"/>
    <property type="match status" value="1"/>
</dbReference>
<dbReference type="PROSITE" id="PS51892">
    <property type="entry name" value="SUBTILASE"/>
    <property type="match status" value="1"/>
</dbReference>
<dbReference type="InterPro" id="IPR050131">
    <property type="entry name" value="Peptidase_S8_subtilisin-like"/>
</dbReference>
<organism evidence="7 8">
    <name type="scientific">Phytohabitans kaempferiae</name>
    <dbReference type="NCBI Taxonomy" id="1620943"/>
    <lineage>
        <taxon>Bacteria</taxon>
        <taxon>Bacillati</taxon>
        <taxon>Actinomycetota</taxon>
        <taxon>Actinomycetes</taxon>
        <taxon>Micromonosporales</taxon>
        <taxon>Micromonosporaceae</taxon>
    </lineage>
</organism>
<feature type="domain" description="Peptidase S8/S53" evidence="6">
    <location>
        <begin position="42"/>
        <end position="272"/>
    </location>
</feature>
<dbReference type="PROSITE" id="PS00136">
    <property type="entry name" value="SUBTILASE_ASP"/>
    <property type="match status" value="1"/>
</dbReference>
<keyword evidence="4 5" id="KW-0720">Serine protease</keyword>
<keyword evidence="3 5" id="KW-0378">Hydrolase</keyword>